<protein>
    <submittedName>
        <fullName evidence="2">Uncharacterized protein</fullName>
    </submittedName>
</protein>
<dbReference type="EMBL" id="CAUYUJ010016369">
    <property type="protein sequence ID" value="CAK0864462.1"/>
    <property type="molecule type" value="Genomic_DNA"/>
</dbReference>
<evidence type="ECO:0000313" key="3">
    <source>
        <dbReference type="Proteomes" id="UP001189429"/>
    </source>
</evidence>
<keyword evidence="3" id="KW-1185">Reference proteome</keyword>
<dbReference type="Proteomes" id="UP001189429">
    <property type="component" value="Unassembled WGS sequence"/>
</dbReference>
<sequence>MDKLREEYRYAMAKLAKAEAAREKAVKAARAIVKATGDDNALSEAQAAAAEAALEELSDKRDSSAVTKQAPAFVRMPSLRDLFLEDLERSARLGIVKKV</sequence>
<gene>
    <name evidence="2" type="ORF">PCOR1329_LOCUS52355</name>
</gene>
<keyword evidence="1" id="KW-0175">Coiled coil</keyword>
<feature type="coiled-coil region" evidence="1">
    <location>
        <begin position="1"/>
        <end position="60"/>
    </location>
</feature>
<accession>A0ABN9UWD6</accession>
<name>A0ABN9UWD6_9DINO</name>
<proteinExistence type="predicted"/>
<organism evidence="2 3">
    <name type="scientific">Prorocentrum cordatum</name>
    <dbReference type="NCBI Taxonomy" id="2364126"/>
    <lineage>
        <taxon>Eukaryota</taxon>
        <taxon>Sar</taxon>
        <taxon>Alveolata</taxon>
        <taxon>Dinophyceae</taxon>
        <taxon>Prorocentrales</taxon>
        <taxon>Prorocentraceae</taxon>
        <taxon>Prorocentrum</taxon>
    </lineage>
</organism>
<evidence type="ECO:0000256" key="1">
    <source>
        <dbReference type="SAM" id="Coils"/>
    </source>
</evidence>
<evidence type="ECO:0000313" key="2">
    <source>
        <dbReference type="EMBL" id="CAK0864462.1"/>
    </source>
</evidence>
<reference evidence="2" key="1">
    <citation type="submission" date="2023-10" db="EMBL/GenBank/DDBJ databases">
        <authorList>
            <person name="Chen Y."/>
            <person name="Shah S."/>
            <person name="Dougan E. K."/>
            <person name="Thang M."/>
            <person name="Chan C."/>
        </authorList>
    </citation>
    <scope>NUCLEOTIDE SEQUENCE [LARGE SCALE GENOMIC DNA]</scope>
</reference>
<comment type="caution">
    <text evidence="2">The sequence shown here is derived from an EMBL/GenBank/DDBJ whole genome shotgun (WGS) entry which is preliminary data.</text>
</comment>